<keyword evidence="3" id="KW-0663">Pyridoxal phosphate</keyword>
<dbReference type="Gene3D" id="3.90.1150.10">
    <property type="entry name" value="Aspartate Aminotransferase, domain 1"/>
    <property type="match status" value="1"/>
</dbReference>
<evidence type="ECO:0000313" key="7">
    <source>
        <dbReference type="EMBL" id="QGU00686.1"/>
    </source>
</evidence>
<sequence length="482" mass="54313">MSKFFYIHSIYKTLNKGVFIIGNKFNYKAFRKNIIGIKEKVPTLNGRNVRYINFDNAASTPGLNSVYEQLKDFLAWYSGVHRGTGIKSLIASKAYDDAHEIIGNFVKADLDKNTVIIVKNTTEAINKLSYRLDLKPTDVVITTLMEHHSNDLPWRDKANVVYVGLDNLGRLNLEDLEKKLKSYYPRVKLLAICGASNVTGHINDIHKIAKIAHQYKAEILVDGAQLVPHKPVDIKPNSHPEHIDYIAFSSHKMYVPYGIGVLIGKKETFLKGSPEFSGGGTVSFVTENNVTWANLPDKEEAGSPNVFGTIALAETIKYLQKMNMKEIEQYENELCKYAIKELSKIKNVTVYGSFPRVGVITFNIKGLPHSLVGAVLCYEGGMGVRTGCFCAQPYVRNLLNVDMSKYEGKENTPSALLPGMVRISLAAYNSKSEIDYLLKLVKQIANNRTQYNRDYVFSKKLGSYIPRFRTKGFDINKFYNLM</sequence>
<dbReference type="InterPro" id="IPR015421">
    <property type="entry name" value="PyrdxlP-dep_Trfase_major"/>
</dbReference>
<evidence type="ECO:0000256" key="4">
    <source>
        <dbReference type="ARBA" id="ARBA00050776"/>
    </source>
</evidence>
<dbReference type="Pfam" id="PF00266">
    <property type="entry name" value="Aminotran_5"/>
    <property type="match status" value="1"/>
</dbReference>
<dbReference type="PANTHER" id="PTHR43586:SF8">
    <property type="entry name" value="CYSTEINE DESULFURASE 1, CHLOROPLASTIC"/>
    <property type="match status" value="1"/>
</dbReference>
<dbReference type="EC" id="2.8.1.7" evidence="7"/>
<dbReference type="EMBL" id="CP046457">
    <property type="protein sequence ID" value="QGU00686.1"/>
    <property type="molecule type" value="Genomic_DNA"/>
</dbReference>
<dbReference type="Gene3D" id="3.40.640.10">
    <property type="entry name" value="Type I PLP-dependent aspartate aminotransferase-like (Major domain)"/>
    <property type="match status" value="1"/>
</dbReference>
<keyword evidence="7" id="KW-0808">Transferase</keyword>
<comment type="catalytic activity">
    <reaction evidence="4">
        <text>(sulfur carrier)-H + L-cysteine = (sulfur carrier)-SH + L-alanine</text>
        <dbReference type="Rhea" id="RHEA:43892"/>
        <dbReference type="Rhea" id="RHEA-COMP:14737"/>
        <dbReference type="Rhea" id="RHEA-COMP:14739"/>
        <dbReference type="ChEBI" id="CHEBI:29917"/>
        <dbReference type="ChEBI" id="CHEBI:35235"/>
        <dbReference type="ChEBI" id="CHEBI:57972"/>
        <dbReference type="ChEBI" id="CHEBI:64428"/>
        <dbReference type="EC" id="2.8.1.7"/>
    </reaction>
</comment>
<dbReference type="KEGG" id="salq:SYNTR_2092"/>
<comment type="cofactor">
    <cofactor evidence="1 5">
        <name>pyridoxal 5'-phosphate</name>
        <dbReference type="ChEBI" id="CHEBI:597326"/>
    </cofactor>
</comment>
<protein>
    <submittedName>
        <fullName evidence="7">Cysteine desulfurase</fullName>
        <ecNumber evidence="7">2.8.1.7</ecNumber>
    </submittedName>
</protein>
<reference evidence="8" key="1">
    <citation type="journal article" date="2019" name="Microbiology">
        <title>Complete Genome Sequence of an Uncultured Bacterium of the Candidate Phylum Bipolaricaulota.</title>
        <authorList>
            <person name="Kadnikov V.V."/>
            <person name="Mardanov A.V."/>
            <person name="Beletsky A.V."/>
            <person name="Frank Y.A."/>
            <person name="Karnachuk O.V."/>
            <person name="Ravin N.V."/>
        </authorList>
    </citation>
    <scope>NUCLEOTIDE SEQUENCE [LARGE SCALE GENOMIC DNA]</scope>
</reference>
<organism evidence="7 8">
    <name type="scientific">Candidatus Syntrophocurvum alkaliphilum</name>
    <dbReference type="NCBI Taxonomy" id="2293317"/>
    <lineage>
        <taxon>Bacteria</taxon>
        <taxon>Bacillati</taxon>
        <taxon>Bacillota</taxon>
        <taxon>Clostridia</taxon>
        <taxon>Eubacteriales</taxon>
        <taxon>Syntrophomonadaceae</taxon>
        <taxon>Candidatus Syntrophocurvum</taxon>
    </lineage>
</organism>
<dbReference type="SUPFAM" id="SSF53383">
    <property type="entry name" value="PLP-dependent transferases"/>
    <property type="match status" value="1"/>
</dbReference>
<dbReference type="InterPro" id="IPR015424">
    <property type="entry name" value="PyrdxlP-dep_Trfase"/>
</dbReference>
<dbReference type="GO" id="GO:0031071">
    <property type="term" value="F:cysteine desulfurase activity"/>
    <property type="evidence" value="ECO:0007669"/>
    <property type="project" value="UniProtKB-EC"/>
</dbReference>
<feature type="domain" description="Aminotransferase class V" evidence="6">
    <location>
        <begin position="52"/>
        <end position="437"/>
    </location>
</feature>
<accession>A0A6I6DF42</accession>
<proteinExistence type="inferred from homology"/>
<dbReference type="InterPro" id="IPR020578">
    <property type="entry name" value="Aminotrans_V_PyrdxlP_BS"/>
</dbReference>
<comment type="similarity">
    <text evidence="2">Belongs to the class-V pyridoxal-phosphate-dependent aminotransferase family. Csd subfamily.</text>
</comment>
<dbReference type="PROSITE" id="PS00595">
    <property type="entry name" value="AA_TRANSFER_CLASS_5"/>
    <property type="match status" value="1"/>
</dbReference>
<dbReference type="InterPro" id="IPR015422">
    <property type="entry name" value="PyrdxlP-dep_Trfase_small"/>
</dbReference>
<evidence type="ECO:0000256" key="2">
    <source>
        <dbReference type="ARBA" id="ARBA00010447"/>
    </source>
</evidence>
<dbReference type="InterPro" id="IPR000192">
    <property type="entry name" value="Aminotrans_V_dom"/>
</dbReference>
<evidence type="ECO:0000256" key="1">
    <source>
        <dbReference type="ARBA" id="ARBA00001933"/>
    </source>
</evidence>
<dbReference type="Proteomes" id="UP000426444">
    <property type="component" value="Chromosome"/>
</dbReference>
<evidence type="ECO:0000256" key="5">
    <source>
        <dbReference type="RuleBase" id="RU004504"/>
    </source>
</evidence>
<evidence type="ECO:0000256" key="3">
    <source>
        <dbReference type="ARBA" id="ARBA00022898"/>
    </source>
</evidence>
<evidence type="ECO:0000259" key="6">
    <source>
        <dbReference type="Pfam" id="PF00266"/>
    </source>
</evidence>
<dbReference type="PANTHER" id="PTHR43586">
    <property type="entry name" value="CYSTEINE DESULFURASE"/>
    <property type="match status" value="1"/>
</dbReference>
<dbReference type="AlphaFoldDB" id="A0A6I6DF42"/>
<gene>
    <name evidence="7" type="ORF">SYNTR_2092</name>
</gene>
<keyword evidence="8" id="KW-1185">Reference proteome</keyword>
<evidence type="ECO:0000313" key="8">
    <source>
        <dbReference type="Proteomes" id="UP000426444"/>
    </source>
</evidence>
<name>A0A6I6DF42_9FIRM</name>